<dbReference type="PATRIC" id="fig|1161918.5.peg.1979"/>
<organism evidence="2 3">
    <name type="scientific">Brachyspira pilosicoli WesB</name>
    <dbReference type="NCBI Taxonomy" id="1161918"/>
    <lineage>
        <taxon>Bacteria</taxon>
        <taxon>Pseudomonadati</taxon>
        <taxon>Spirochaetota</taxon>
        <taxon>Spirochaetia</taxon>
        <taxon>Brachyspirales</taxon>
        <taxon>Brachyspiraceae</taxon>
        <taxon>Brachyspira</taxon>
    </lineage>
</organism>
<proteinExistence type="predicted"/>
<dbReference type="EMBL" id="HE793032">
    <property type="protein sequence ID" value="CCG57927.1"/>
    <property type="molecule type" value="Genomic_DNA"/>
</dbReference>
<dbReference type="Proteomes" id="UP000003759">
    <property type="component" value="Chromosome"/>
</dbReference>
<sequence>MTLKSKLSILIPVSIMLIIAFIFVNNLHARIALVVLLTIKYFYFFVCIKTIKEYKENTNIEFDE</sequence>
<feature type="transmembrane region" description="Helical" evidence="1">
    <location>
        <begin position="7"/>
        <end position="24"/>
    </location>
</feature>
<evidence type="ECO:0000313" key="3">
    <source>
        <dbReference type="Proteomes" id="UP000003759"/>
    </source>
</evidence>
<protein>
    <submittedName>
        <fullName evidence="2">Uncharacterized protein</fullName>
    </submittedName>
</protein>
<gene>
    <name evidence="2" type="ORF">WESB_2465</name>
</gene>
<feature type="transmembrane region" description="Helical" evidence="1">
    <location>
        <begin position="30"/>
        <end position="48"/>
    </location>
</feature>
<dbReference type="AlphaFoldDB" id="K0JLH1"/>
<keyword evidence="1" id="KW-0472">Membrane</keyword>
<evidence type="ECO:0000313" key="2">
    <source>
        <dbReference type="EMBL" id="CCG57927.1"/>
    </source>
</evidence>
<keyword evidence="1" id="KW-0812">Transmembrane</keyword>
<name>K0JLH1_BRAPL</name>
<accession>K0JLH1</accession>
<reference evidence="2 3" key="1">
    <citation type="journal article" date="2012" name="BMC Genomics">
        <title>Comparative genomics of Brachyspira pilosicoli strains: genome rearrangements, reductions and correlation of genetic compliment with phenotypic diversity.</title>
        <authorList>
            <person name="Mappley L.J."/>
            <person name="Black M.L."/>
            <person name="Abuoun M."/>
            <person name="Darby A.C."/>
            <person name="Woodward M.J."/>
            <person name="Parkhill J."/>
            <person name="Turner A.K."/>
            <person name="Bellgard M.I."/>
            <person name="La T."/>
            <person name="Phillips N.D."/>
            <person name="La Ragione R.M."/>
            <person name="Hampson D.J."/>
        </authorList>
    </citation>
    <scope>NUCLEOTIDE SEQUENCE [LARGE SCALE GENOMIC DNA]</scope>
    <source>
        <strain evidence="2">WesB</strain>
    </source>
</reference>
<dbReference type="HOGENOM" id="CLU_2858895_0_0_12"/>
<dbReference type="KEGG" id="bpw:WESB_2465"/>
<evidence type="ECO:0000256" key="1">
    <source>
        <dbReference type="SAM" id="Phobius"/>
    </source>
</evidence>
<keyword evidence="1" id="KW-1133">Transmembrane helix</keyword>